<feature type="domain" description="SHSP" evidence="3">
    <location>
        <begin position="42"/>
        <end position="148"/>
    </location>
</feature>
<dbReference type="GO" id="GO:0042026">
    <property type="term" value="P:protein refolding"/>
    <property type="evidence" value="ECO:0007669"/>
    <property type="project" value="TreeGrafter"/>
</dbReference>
<dbReference type="Proteomes" id="UP000887540">
    <property type="component" value="Unplaced"/>
</dbReference>
<sequence length="187" mass="21951">MSHVYHGNIPITNFDFNPYIFPSHTNFPVRKHLIFNNNIENPEANNRSGTFKSSDNGDFFAYEVDICGFRPEEIDIIVEGDEVLINAKHEDLFEKESVFHELKRRFKIPEKIRKESIYCQVNNLGHLQITGSELEKEEERLTSWINFRRESLSPERSHGKGIIGKFEDLDLQDRDDVDEEREFVFAS</sequence>
<evidence type="ECO:0000256" key="1">
    <source>
        <dbReference type="PROSITE-ProRule" id="PRU00285"/>
    </source>
</evidence>
<dbReference type="WBParaSite" id="ACRNAN_scaffold6753.g16108.t1">
    <property type="protein sequence ID" value="ACRNAN_scaffold6753.g16108.t1"/>
    <property type="gene ID" value="ACRNAN_scaffold6753.g16108"/>
</dbReference>
<dbReference type="PROSITE" id="PS01031">
    <property type="entry name" value="SHSP"/>
    <property type="match status" value="1"/>
</dbReference>
<dbReference type="GO" id="GO:0051082">
    <property type="term" value="F:unfolded protein binding"/>
    <property type="evidence" value="ECO:0007669"/>
    <property type="project" value="TreeGrafter"/>
</dbReference>
<keyword evidence="4" id="KW-1185">Reference proteome</keyword>
<reference evidence="5" key="1">
    <citation type="submission" date="2022-11" db="UniProtKB">
        <authorList>
            <consortium name="WormBaseParasite"/>
        </authorList>
    </citation>
    <scope>IDENTIFICATION</scope>
</reference>
<dbReference type="PANTHER" id="PTHR45640">
    <property type="entry name" value="HEAT SHOCK PROTEIN HSP-12.2-RELATED"/>
    <property type="match status" value="1"/>
</dbReference>
<dbReference type="InterPro" id="IPR002068">
    <property type="entry name" value="A-crystallin/Hsp20_dom"/>
</dbReference>
<organism evidence="4 5">
    <name type="scientific">Acrobeloides nanus</name>
    <dbReference type="NCBI Taxonomy" id="290746"/>
    <lineage>
        <taxon>Eukaryota</taxon>
        <taxon>Metazoa</taxon>
        <taxon>Ecdysozoa</taxon>
        <taxon>Nematoda</taxon>
        <taxon>Chromadorea</taxon>
        <taxon>Rhabditida</taxon>
        <taxon>Tylenchina</taxon>
        <taxon>Cephalobomorpha</taxon>
        <taxon>Cephaloboidea</taxon>
        <taxon>Cephalobidae</taxon>
        <taxon>Acrobeloides</taxon>
    </lineage>
</organism>
<comment type="similarity">
    <text evidence="1 2">Belongs to the small heat shock protein (HSP20) family.</text>
</comment>
<dbReference type="Pfam" id="PF00011">
    <property type="entry name" value="HSP20"/>
    <property type="match status" value="1"/>
</dbReference>
<proteinExistence type="inferred from homology"/>
<dbReference type="SUPFAM" id="SSF49764">
    <property type="entry name" value="HSP20-like chaperones"/>
    <property type="match status" value="1"/>
</dbReference>
<name>A0A914EA76_9BILA</name>
<dbReference type="PANTHER" id="PTHR45640:SF26">
    <property type="entry name" value="RE23625P"/>
    <property type="match status" value="1"/>
</dbReference>
<dbReference type="Gene3D" id="2.60.40.790">
    <property type="match status" value="1"/>
</dbReference>
<dbReference type="GO" id="GO:0009408">
    <property type="term" value="P:response to heat"/>
    <property type="evidence" value="ECO:0007669"/>
    <property type="project" value="TreeGrafter"/>
</dbReference>
<evidence type="ECO:0000259" key="3">
    <source>
        <dbReference type="PROSITE" id="PS01031"/>
    </source>
</evidence>
<protein>
    <submittedName>
        <fullName evidence="5">SHSP domain-containing protein</fullName>
    </submittedName>
</protein>
<dbReference type="InterPro" id="IPR008978">
    <property type="entry name" value="HSP20-like_chaperone"/>
</dbReference>
<dbReference type="InterPro" id="IPR001436">
    <property type="entry name" value="Alpha-crystallin/sHSP_animal"/>
</dbReference>
<evidence type="ECO:0000256" key="2">
    <source>
        <dbReference type="RuleBase" id="RU003616"/>
    </source>
</evidence>
<dbReference type="AlphaFoldDB" id="A0A914EA76"/>
<dbReference type="CDD" id="cd06526">
    <property type="entry name" value="metazoan_ACD"/>
    <property type="match status" value="1"/>
</dbReference>
<dbReference type="GO" id="GO:0005634">
    <property type="term" value="C:nucleus"/>
    <property type="evidence" value="ECO:0007669"/>
    <property type="project" value="TreeGrafter"/>
</dbReference>
<dbReference type="GO" id="GO:0005737">
    <property type="term" value="C:cytoplasm"/>
    <property type="evidence" value="ECO:0007669"/>
    <property type="project" value="TreeGrafter"/>
</dbReference>
<evidence type="ECO:0000313" key="4">
    <source>
        <dbReference type="Proteomes" id="UP000887540"/>
    </source>
</evidence>
<accession>A0A914EA76</accession>
<evidence type="ECO:0000313" key="5">
    <source>
        <dbReference type="WBParaSite" id="ACRNAN_scaffold6753.g16108.t1"/>
    </source>
</evidence>